<evidence type="ECO:0000256" key="3">
    <source>
        <dbReference type="ARBA" id="ARBA00023136"/>
    </source>
</evidence>
<reference evidence="7" key="3">
    <citation type="submission" date="2021-09" db="EMBL/GenBank/DDBJ databases">
        <authorList>
            <person name="Gilroy R."/>
        </authorList>
    </citation>
    <scope>NUCLEOTIDE SEQUENCE</scope>
    <source>
        <strain evidence="7">CHK175-13533</strain>
    </source>
</reference>
<dbReference type="Proteomes" id="UP000700248">
    <property type="component" value="Unassembled WGS sequence"/>
</dbReference>
<gene>
    <name evidence="8" type="ORF">GGR41_001405</name>
    <name evidence="7" type="ORF">K8U84_08360</name>
</gene>
<dbReference type="InterPro" id="IPR047807">
    <property type="entry name" value="YgdI/YgdR-like_SH3-like"/>
</dbReference>
<dbReference type="Gene3D" id="2.30.30.100">
    <property type="match status" value="1"/>
</dbReference>
<evidence type="ECO:0000313" key="10">
    <source>
        <dbReference type="Proteomes" id="UP000783934"/>
    </source>
</evidence>
<keyword evidence="3" id="KW-0472">Membrane</keyword>
<evidence type="ECO:0000256" key="4">
    <source>
        <dbReference type="ARBA" id="ARBA00023139"/>
    </source>
</evidence>
<evidence type="ECO:0000313" key="9">
    <source>
        <dbReference type="Proteomes" id="UP000700248"/>
    </source>
</evidence>
<dbReference type="AlphaFoldDB" id="A0A9D2VH16"/>
<dbReference type="Pfam" id="PF06004">
    <property type="entry name" value="DUF903"/>
    <property type="match status" value="1"/>
</dbReference>
<evidence type="ECO:0000256" key="2">
    <source>
        <dbReference type="ARBA" id="ARBA00022729"/>
    </source>
</evidence>
<evidence type="ECO:0000256" key="5">
    <source>
        <dbReference type="ARBA" id="ARBA00023288"/>
    </source>
</evidence>
<dbReference type="SUPFAM" id="SSF50182">
    <property type="entry name" value="Sm-like ribonucleoproteins"/>
    <property type="match status" value="1"/>
</dbReference>
<keyword evidence="1" id="KW-1003">Cell membrane</keyword>
<proteinExistence type="predicted"/>
<evidence type="ECO:0000313" key="7">
    <source>
        <dbReference type="EMBL" id="HJH24551.1"/>
    </source>
</evidence>
<keyword evidence="4" id="KW-0564">Palmitate</keyword>
<comment type="caution">
    <text evidence="7">The sequence shown here is derived from an EMBL/GenBank/DDBJ whole genome shotgun (WGS) entry which is preliminary data.</text>
</comment>
<accession>A0A9D2VH16</accession>
<dbReference type="EMBL" id="DYTQ01000096">
    <property type="protein sequence ID" value="HJH24551.1"/>
    <property type="molecule type" value="Genomic_DNA"/>
</dbReference>
<dbReference type="PANTHER" id="PTHR37011">
    <property type="entry name" value="POT FAMILY PEPTIDE TRANSPORT PROTEIN-RELATED"/>
    <property type="match status" value="1"/>
</dbReference>
<evidence type="ECO:0000256" key="1">
    <source>
        <dbReference type="ARBA" id="ARBA00022475"/>
    </source>
</evidence>
<dbReference type="NCBIfam" id="NF033216">
    <property type="entry name" value="lipo_YgdI_YgdR"/>
    <property type="match status" value="1"/>
</dbReference>
<dbReference type="PROSITE" id="PS51257">
    <property type="entry name" value="PROKAR_LIPOPROTEIN"/>
    <property type="match status" value="1"/>
</dbReference>
<feature type="domain" description="Lipoprotein YgdI/YgdR-like SH3-like" evidence="6">
    <location>
        <begin position="26"/>
        <end position="70"/>
    </location>
</feature>
<dbReference type="InterPro" id="IPR010305">
    <property type="entry name" value="YgdI/YgdR-like"/>
</dbReference>
<keyword evidence="5 7" id="KW-0449">Lipoprotein</keyword>
<name>A0A9D2VH16_9BURK</name>
<dbReference type="Proteomes" id="UP000783934">
    <property type="component" value="Unassembled WGS sequence"/>
</dbReference>
<sequence length="72" mass="8096">MRNKYWIGLVCTGALVLAGCSTPTEITTTDGRTVVAPDKPKVNSKDDFIRYKKDGKEVHINKNEVQKMEEVK</sequence>
<reference evidence="7" key="2">
    <citation type="journal article" date="2021" name="PeerJ">
        <title>Extensive microbial diversity within the chicken gut microbiome revealed by metagenomics and culture.</title>
        <authorList>
            <person name="Gilroy R."/>
            <person name="Ravi A."/>
            <person name="Getino M."/>
            <person name="Pursley I."/>
            <person name="Horton D.L."/>
            <person name="Alikhan N.F."/>
            <person name="Baker D."/>
            <person name="Gharbi K."/>
            <person name="Hall N."/>
            <person name="Watson M."/>
            <person name="Adriaenssens E.M."/>
            <person name="Foster-Nyarko E."/>
            <person name="Jarju S."/>
            <person name="Secka A."/>
            <person name="Antonio M."/>
            <person name="Oren A."/>
            <person name="Chaudhuri R.R."/>
            <person name="La Ragione R."/>
            <person name="Hildebrand F."/>
            <person name="Pallen M.J."/>
        </authorList>
    </citation>
    <scope>NUCLEOTIDE SEQUENCE</scope>
    <source>
        <strain evidence="7">CHK175-13533</strain>
    </source>
</reference>
<organism evidence="7 9">
    <name type="scientific">Paenalcaligenes hominis</name>
    <dbReference type="NCBI Taxonomy" id="643674"/>
    <lineage>
        <taxon>Bacteria</taxon>
        <taxon>Pseudomonadati</taxon>
        <taxon>Pseudomonadota</taxon>
        <taxon>Betaproteobacteria</taxon>
        <taxon>Burkholderiales</taxon>
        <taxon>Alcaligenaceae</taxon>
        <taxon>Paenalcaligenes</taxon>
    </lineage>
</organism>
<keyword evidence="10" id="KW-1185">Reference proteome</keyword>
<evidence type="ECO:0000259" key="6">
    <source>
        <dbReference type="Pfam" id="PF06004"/>
    </source>
</evidence>
<protein>
    <submittedName>
        <fullName evidence="8">Uncharacterized protein YcfL</fullName>
    </submittedName>
    <submittedName>
        <fullName evidence="7">YgdI/YgdR family lipoprotein</fullName>
    </submittedName>
</protein>
<dbReference type="InterPro" id="IPR010920">
    <property type="entry name" value="LSM_dom_sf"/>
</dbReference>
<dbReference type="PANTHER" id="PTHR37011:SF1">
    <property type="entry name" value="POT FAMILY PEPTIDE TRANSPORT PROTEIN"/>
    <property type="match status" value="1"/>
</dbReference>
<evidence type="ECO:0000313" key="8">
    <source>
        <dbReference type="EMBL" id="NJB65176.1"/>
    </source>
</evidence>
<dbReference type="RefSeq" id="WP_167661220.1">
    <property type="nucleotide sequence ID" value="NZ_BMCQ01000001.1"/>
</dbReference>
<reference evidence="8 10" key="1">
    <citation type="submission" date="2020-03" db="EMBL/GenBank/DDBJ databases">
        <title>Genomic Encyclopedia of Type Strains, Phase IV (KMG-IV): sequencing the most valuable type-strain genomes for metagenomic binning, comparative biology and taxonomic classification.</title>
        <authorList>
            <person name="Goeker M."/>
        </authorList>
    </citation>
    <scope>NUCLEOTIDE SEQUENCE [LARGE SCALE GENOMIC DNA]</scope>
    <source>
        <strain evidence="8 10">DSM 26613</strain>
    </source>
</reference>
<dbReference type="EMBL" id="JAATIZ010000002">
    <property type="protein sequence ID" value="NJB65176.1"/>
    <property type="molecule type" value="Genomic_DNA"/>
</dbReference>
<keyword evidence="2" id="KW-0732">Signal</keyword>